<evidence type="ECO:0000256" key="1">
    <source>
        <dbReference type="SAM" id="MobiDB-lite"/>
    </source>
</evidence>
<evidence type="ECO:0000313" key="2">
    <source>
        <dbReference type="EMBL" id="AAT12297.1"/>
    </source>
</evidence>
<organism evidence="2">
    <name type="scientific">Antonospora locustae</name>
    <name type="common">Microsporidian parasite</name>
    <name type="synonym">Nosema locustae</name>
    <dbReference type="NCBI Taxonomy" id="278021"/>
    <lineage>
        <taxon>Eukaryota</taxon>
        <taxon>Fungi</taxon>
        <taxon>Fungi incertae sedis</taxon>
        <taxon>Microsporidia</taxon>
        <taxon>Antonospora</taxon>
    </lineage>
</organism>
<dbReference type="AlphaFoldDB" id="Q6E6J0"/>
<feature type="region of interest" description="Disordered" evidence="1">
    <location>
        <begin position="447"/>
        <end position="480"/>
    </location>
</feature>
<name>Q6E6J0_ANTLO</name>
<accession>Q6E6J0</accession>
<feature type="non-terminal residue" evidence="2">
    <location>
        <position position="1"/>
    </location>
</feature>
<sequence>FNDKLTQVSQNKLGFCQSDVLLLFGKNNVEIVDYAFRKISTAMVDDIFELRASEYNEDVISLSHLRGDVEFVSKARLSNAQGYFRGEAAAFYRPRSHFNVCALGRRVVDSLMRIHVPQNACEKTEQTQDGVFWKIVERRTDSDAIRSVLLSGEALYPYEVAVRNEGLDEGTCEMNDGNSGKGTLLIDENDEITMALVCGKLKDALNAAKRKSDTAPLALLIEVVDSLLSGRKAELLLEDSRLVLLFVLLNKDTEQLKKFSLVSWRLLICIFATLSLNELRVYAHKLGEALEREHVQEALICYLIADEPADYVRLRNRTCSNPSSVYEYVRCMEEYRNIHDEYVALGGSSTTKMHREYLKITRGSDKENIEAELKQLNIGADLLTSTAKSSTAEPTQIDRISAAPTPAENEKLPTAQIPRPSARHEFAGPTKQMIPPPKIMSPPFPSVVQETPKSPTSSVPTRPTYGSSTHRSFLSTPSPPVKHVQAAIPAEHGRVPPMMRPQMPAQGKPVSPLPGMQLRPQIPTASLRKQGEVHETPLLSDDQNKNLKLAFEEIDAKIQFLKDEALQKKSLIFKSKTNIAIAKLRQYEAQDKAQLPVAMINGLRSFFSLIDSKEIMTRRAEIKRRLLAESSQRMRPRCPRVCWRRKRGDVASCDLFPSAGRPQLKQNKLMLQPVSVVCNQHYDAVKIFTGASMLEKRK</sequence>
<protein>
    <submittedName>
        <fullName evidence="2">SEC31-like protein-like protein</fullName>
    </submittedName>
</protein>
<dbReference type="Gene3D" id="1.25.40.1030">
    <property type="match status" value="1"/>
</dbReference>
<feature type="compositionally biased region" description="Polar residues" evidence="1">
    <location>
        <begin position="448"/>
        <end position="476"/>
    </location>
</feature>
<proteinExistence type="predicted"/>
<dbReference type="EMBL" id="AY548885">
    <property type="protein sequence ID" value="AAT12297.1"/>
    <property type="molecule type" value="Genomic_DNA"/>
</dbReference>
<reference evidence="2" key="1">
    <citation type="journal article" date="2004" name="Curr. Biol.">
        <title>Genome compaction and stability in microsporidian intracellular parasites.</title>
        <authorList>
            <person name="Slamovits C.H."/>
            <person name="Fast N.M."/>
            <person name="Law J.S."/>
            <person name="Keeling P.J."/>
        </authorList>
    </citation>
    <scope>NUCLEOTIDE SEQUENCE</scope>
</reference>